<evidence type="ECO:0000313" key="4">
    <source>
        <dbReference type="Proteomes" id="UP000652013"/>
    </source>
</evidence>
<dbReference type="InterPro" id="IPR000683">
    <property type="entry name" value="Gfo/Idh/MocA-like_OxRdtase_N"/>
</dbReference>
<dbReference type="Proteomes" id="UP000652013">
    <property type="component" value="Unassembled WGS sequence"/>
</dbReference>
<accession>A0A8J4DLE4</accession>
<sequence length="358" mass="39136">MRVGVVGCGYWGSKHLRVLQQTAGVGEVVAIDPRPERRAELATAANGVSAYARLRDALGHVDAVVIATPPRHHVGLAHQALCAGKHVMVEKPMTMTSAGARRLIQEAAERHLTLMVGHTFEHNAVVWKLREVIESGELGEIYYIDTARLNLGAYQSDVNVVWDLAPHDISIINYLLGGAPESVEAWGADHVRSHREDVAHLRLGYGDRGVQAQVHVSWLDPCKVRRVTVVGSRRMAVFDDLADQERLRIYDKGVVYEPHGPSRARLSYRYGAITAPFIEMTEPLGVQDQHFVECCLSGRRPRSDGQSGLAVVQVLEAADEALRHGTRVRVADGEPAPFRAATNGAQSTALLDLLARGA</sequence>
<reference evidence="3" key="1">
    <citation type="submission" date="2021-01" db="EMBL/GenBank/DDBJ databases">
        <title>Whole genome shotgun sequence of Spirilliplanes yamanashiensis NBRC 15828.</title>
        <authorList>
            <person name="Komaki H."/>
            <person name="Tamura T."/>
        </authorList>
    </citation>
    <scope>NUCLEOTIDE SEQUENCE</scope>
    <source>
        <strain evidence="3">NBRC 15828</strain>
    </source>
</reference>
<dbReference type="Pfam" id="PF22725">
    <property type="entry name" value="GFO_IDH_MocA_C3"/>
    <property type="match status" value="1"/>
</dbReference>
<dbReference type="PANTHER" id="PTHR43377">
    <property type="entry name" value="BILIVERDIN REDUCTASE A"/>
    <property type="match status" value="1"/>
</dbReference>
<proteinExistence type="predicted"/>
<dbReference type="Gene3D" id="3.40.50.720">
    <property type="entry name" value="NAD(P)-binding Rossmann-like Domain"/>
    <property type="match status" value="1"/>
</dbReference>
<dbReference type="EMBL" id="BOOY01000030">
    <property type="protein sequence ID" value="GIJ04995.1"/>
    <property type="molecule type" value="Genomic_DNA"/>
</dbReference>
<organism evidence="3 4">
    <name type="scientific">Spirilliplanes yamanashiensis</name>
    <dbReference type="NCBI Taxonomy" id="42233"/>
    <lineage>
        <taxon>Bacteria</taxon>
        <taxon>Bacillati</taxon>
        <taxon>Actinomycetota</taxon>
        <taxon>Actinomycetes</taxon>
        <taxon>Micromonosporales</taxon>
        <taxon>Micromonosporaceae</taxon>
        <taxon>Spirilliplanes</taxon>
    </lineage>
</organism>
<protein>
    <submittedName>
        <fullName evidence="3">Oxidoreductase</fullName>
    </submittedName>
</protein>
<evidence type="ECO:0000259" key="1">
    <source>
        <dbReference type="Pfam" id="PF01408"/>
    </source>
</evidence>
<dbReference type="InterPro" id="IPR051450">
    <property type="entry name" value="Gfo/Idh/MocA_Oxidoreductases"/>
</dbReference>
<gene>
    <name evidence="3" type="ORF">Sya03_43470</name>
</gene>
<keyword evidence="4" id="KW-1185">Reference proteome</keyword>
<evidence type="ECO:0000259" key="2">
    <source>
        <dbReference type="Pfam" id="PF22725"/>
    </source>
</evidence>
<dbReference type="Pfam" id="PF01408">
    <property type="entry name" value="GFO_IDH_MocA"/>
    <property type="match status" value="1"/>
</dbReference>
<dbReference type="SUPFAM" id="SSF51735">
    <property type="entry name" value="NAD(P)-binding Rossmann-fold domains"/>
    <property type="match status" value="1"/>
</dbReference>
<name>A0A8J4DLE4_9ACTN</name>
<feature type="domain" description="Gfo/Idh/MocA-like oxidoreductase N-terminal" evidence="1">
    <location>
        <begin position="1"/>
        <end position="118"/>
    </location>
</feature>
<feature type="domain" description="GFO/IDH/MocA-like oxidoreductase" evidence="2">
    <location>
        <begin position="128"/>
        <end position="235"/>
    </location>
</feature>
<dbReference type="PANTHER" id="PTHR43377:SF6">
    <property type="entry name" value="GFO_IDH_MOCA-LIKE OXIDOREDUCTASE N-TERMINAL DOMAIN-CONTAINING PROTEIN"/>
    <property type="match status" value="1"/>
</dbReference>
<dbReference type="InterPro" id="IPR055170">
    <property type="entry name" value="GFO_IDH_MocA-like_dom"/>
</dbReference>
<evidence type="ECO:0000313" key="3">
    <source>
        <dbReference type="EMBL" id="GIJ04995.1"/>
    </source>
</evidence>
<dbReference type="AlphaFoldDB" id="A0A8J4DLE4"/>
<dbReference type="RefSeq" id="WP_203940206.1">
    <property type="nucleotide sequence ID" value="NZ_BAAAGJ010000006.1"/>
</dbReference>
<dbReference type="Gene3D" id="3.30.360.10">
    <property type="entry name" value="Dihydrodipicolinate Reductase, domain 2"/>
    <property type="match status" value="1"/>
</dbReference>
<comment type="caution">
    <text evidence="3">The sequence shown here is derived from an EMBL/GenBank/DDBJ whole genome shotgun (WGS) entry which is preliminary data.</text>
</comment>
<dbReference type="GO" id="GO:0000166">
    <property type="term" value="F:nucleotide binding"/>
    <property type="evidence" value="ECO:0007669"/>
    <property type="project" value="InterPro"/>
</dbReference>
<dbReference type="SUPFAM" id="SSF55347">
    <property type="entry name" value="Glyceraldehyde-3-phosphate dehydrogenase-like, C-terminal domain"/>
    <property type="match status" value="1"/>
</dbReference>
<dbReference type="InterPro" id="IPR036291">
    <property type="entry name" value="NAD(P)-bd_dom_sf"/>
</dbReference>